<dbReference type="AlphaFoldDB" id="K5W7Z9"/>
<protein>
    <recommendedName>
        <fullName evidence="4">NmrA-like domain-containing protein</fullName>
    </recommendedName>
</protein>
<dbReference type="InterPro" id="IPR036291">
    <property type="entry name" value="NAD(P)-bd_dom_sf"/>
</dbReference>
<keyword evidence="3" id="KW-0560">Oxidoreductase</keyword>
<dbReference type="EMBL" id="JH930469">
    <property type="protein sequence ID" value="EKM60078.1"/>
    <property type="molecule type" value="Genomic_DNA"/>
</dbReference>
<dbReference type="GeneID" id="18915073"/>
<dbReference type="Proteomes" id="UP000008370">
    <property type="component" value="Unassembled WGS sequence"/>
</dbReference>
<reference evidence="5 6" key="1">
    <citation type="journal article" date="2012" name="BMC Genomics">
        <title>Comparative genomics of the white-rot fungi, Phanerochaete carnosa and P. chrysosporium, to elucidate the genetic basis of the distinct wood types they colonize.</title>
        <authorList>
            <person name="Suzuki H."/>
            <person name="MacDonald J."/>
            <person name="Syed K."/>
            <person name="Salamov A."/>
            <person name="Hori C."/>
            <person name="Aerts A."/>
            <person name="Henrissat B."/>
            <person name="Wiebenga A."/>
            <person name="vanKuyk P.A."/>
            <person name="Barry K."/>
            <person name="Lindquist E."/>
            <person name="LaButti K."/>
            <person name="Lapidus A."/>
            <person name="Lucas S."/>
            <person name="Coutinho P."/>
            <person name="Gong Y."/>
            <person name="Samejima M."/>
            <person name="Mahadevan R."/>
            <person name="Abou-Zaid M."/>
            <person name="de Vries R.P."/>
            <person name="Igarashi K."/>
            <person name="Yadav J.S."/>
            <person name="Grigoriev I.V."/>
            <person name="Master E.R."/>
        </authorList>
    </citation>
    <scope>NUCLEOTIDE SEQUENCE [LARGE SCALE GENOMIC DNA]</scope>
    <source>
        <strain evidence="5 6">HHB-10118-sp</strain>
    </source>
</reference>
<evidence type="ECO:0000313" key="5">
    <source>
        <dbReference type="EMBL" id="EKM60078.1"/>
    </source>
</evidence>
<dbReference type="CDD" id="cd05259">
    <property type="entry name" value="PCBER_SDR_a"/>
    <property type="match status" value="1"/>
</dbReference>
<dbReference type="InterPro" id="IPR051609">
    <property type="entry name" value="NmrA/Isoflavone_reductase-like"/>
</dbReference>
<dbReference type="RefSeq" id="XP_007392625.1">
    <property type="nucleotide sequence ID" value="XM_007392563.1"/>
</dbReference>
<keyword evidence="2" id="KW-0521">NADP</keyword>
<evidence type="ECO:0000256" key="3">
    <source>
        <dbReference type="ARBA" id="ARBA00023002"/>
    </source>
</evidence>
<sequence>MVKVVVAGGTGHTGLHIVEGIVEAGGHEVVVFSRQATNPVLEKLGVPIVTVSYDDPAALAKALAGVHTVISTISGLTADTITKPQLALLDAAVKAGVKRFAPSEFGTRSIPDNPIELYRNKWPVAEAVMKSGLEHTIFEVGVYMNTLASGTAGVGHLPPMKFMFDVEKCKATIPGDGSAPVVYTRIEDVGRFVAASLNLNEWPQYSQMRGDRKTYNEILGLAENARGEYFCRRLRATGLKFPYRQEV</sequence>
<dbReference type="GO" id="GO:0016491">
    <property type="term" value="F:oxidoreductase activity"/>
    <property type="evidence" value="ECO:0007669"/>
    <property type="project" value="UniProtKB-KW"/>
</dbReference>
<accession>K5W7Z9</accession>
<proteinExistence type="inferred from homology"/>
<dbReference type="PANTHER" id="PTHR47706:SF4">
    <property type="entry name" value="NMRA-LIKE DOMAIN-CONTAINING PROTEIN"/>
    <property type="match status" value="1"/>
</dbReference>
<dbReference type="InterPro" id="IPR008030">
    <property type="entry name" value="NmrA-like"/>
</dbReference>
<feature type="domain" description="NmrA-like" evidence="4">
    <location>
        <begin position="3"/>
        <end position="221"/>
    </location>
</feature>
<keyword evidence="6" id="KW-1185">Reference proteome</keyword>
<evidence type="ECO:0000256" key="2">
    <source>
        <dbReference type="ARBA" id="ARBA00022857"/>
    </source>
</evidence>
<evidence type="ECO:0000313" key="6">
    <source>
        <dbReference type="Proteomes" id="UP000008370"/>
    </source>
</evidence>
<dbReference type="InterPro" id="IPR045312">
    <property type="entry name" value="PCBER-like"/>
</dbReference>
<dbReference type="HOGENOM" id="CLU_044876_0_1_1"/>
<dbReference type="OrthoDB" id="9974981at2759"/>
<dbReference type="SUPFAM" id="SSF51735">
    <property type="entry name" value="NAD(P)-binding Rossmann-fold domains"/>
    <property type="match status" value="1"/>
</dbReference>
<dbReference type="KEGG" id="pco:PHACADRAFT_250955"/>
<name>K5W7Z9_PHACS</name>
<dbReference type="Pfam" id="PF05368">
    <property type="entry name" value="NmrA"/>
    <property type="match status" value="1"/>
</dbReference>
<evidence type="ECO:0000259" key="4">
    <source>
        <dbReference type="Pfam" id="PF05368"/>
    </source>
</evidence>
<evidence type="ECO:0000256" key="1">
    <source>
        <dbReference type="ARBA" id="ARBA00005725"/>
    </source>
</evidence>
<dbReference type="InParanoid" id="K5W7Z9"/>
<dbReference type="Gene3D" id="3.40.50.720">
    <property type="entry name" value="NAD(P)-binding Rossmann-like Domain"/>
    <property type="match status" value="1"/>
</dbReference>
<gene>
    <name evidence="5" type="ORF">PHACADRAFT_250955</name>
</gene>
<organism evidence="5 6">
    <name type="scientific">Phanerochaete carnosa (strain HHB-10118-sp)</name>
    <name type="common">White-rot fungus</name>
    <name type="synonym">Peniophora carnosa</name>
    <dbReference type="NCBI Taxonomy" id="650164"/>
    <lineage>
        <taxon>Eukaryota</taxon>
        <taxon>Fungi</taxon>
        <taxon>Dikarya</taxon>
        <taxon>Basidiomycota</taxon>
        <taxon>Agaricomycotina</taxon>
        <taxon>Agaricomycetes</taxon>
        <taxon>Polyporales</taxon>
        <taxon>Phanerochaetaceae</taxon>
        <taxon>Phanerochaete</taxon>
    </lineage>
</organism>
<comment type="similarity">
    <text evidence="1">Belongs to the NmrA-type oxidoreductase family. Isoflavone reductase subfamily.</text>
</comment>
<dbReference type="PANTHER" id="PTHR47706">
    <property type="entry name" value="NMRA-LIKE FAMILY PROTEIN"/>
    <property type="match status" value="1"/>
</dbReference>